<feature type="transmembrane region" description="Helical" evidence="4">
    <location>
        <begin position="324"/>
        <end position="343"/>
    </location>
</feature>
<keyword evidence="2 4" id="KW-1133">Transmembrane helix</keyword>
<feature type="transmembrane region" description="Helical" evidence="4">
    <location>
        <begin position="258"/>
        <end position="282"/>
    </location>
</feature>
<feature type="transmembrane region" description="Helical" evidence="4">
    <location>
        <begin position="60"/>
        <end position="78"/>
    </location>
</feature>
<evidence type="ECO:0000256" key="1">
    <source>
        <dbReference type="ARBA" id="ARBA00022692"/>
    </source>
</evidence>
<feature type="transmembrane region" description="Helical" evidence="4">
    <location>
        <begin position="21"/>
        <end position="40"/>
    </location>
</feature>
<dbReference type="Gene3D" id="1.20.1250.20">
    <property type="entry name" value="MFS general substrate transporter like domains"/>
    <property type="match status" value="2"/>
</dbReference>
<dbReference type="SUPFAM" id="SSF103473">
    <property type="entry name" value="MFS general substrate transporter"/>
    <property type="match status" value="1"/>
</dbReference>
<dbReference type="PANTHER" id="PTHR11360">
    <property type="entry name" value="MONOCARBOXYLATE TRANSPORTER"/>
    <property type="match status" value="1"/>
</dbReference>
<sequence length="444" mass="47811">MKRPVHDIPFRPAKCPVFYGWVVLAAGALGVLASVPGQTIGVSAFTDPLLDALELNRVELSTAYFLGTMGSALLIARAGKIYDRYGARPVGFATAVAMGLVLWALTLVDQAAAAVGALFGGRGRVLISMTLLTLGFFGLRFLGQGVLTLVSRSMVMKWFERRRGLANGLIGVCVALGFPASPPVFNAWIQRLGWRGAWGLLGALIGIGLSLLILLFYRDTPERCGLEPDGGLTGPKRSDLPDTHPDRDWTLPEARRTYAFWVFNLTMVMFAFYMTALSFHIVNIFELSGMDRGRAMMIFLPGAAIGLTLELVVNWLSDYTKLKYILWAELVGLGLSTAALAILEPGWPVIMLIVGNGIMGGVFGVLIGVTWPRLFGRTHLGAIAGLNMGCVVAGSALGPVLFSLSQRWSGNYTIAALVCLSVCVTLFAASLRVKPPKREPSEES</sequence>
<protein>
    <submittedName>
        <fullName evidence="6">Phosphoglycerate transporter family protein</fullName>
    </submittedName>
</protein>
<reference evidence="7" key="1">
    <citation type="submission" date="2015-02" db="EMBL/GenBank/DDBJ databases">
        <title>Description and complete genome sequence of the first cultured representative of the subdivision 5 of the Verrucomicrobia phylum.</title>
        <authorList>
            <person name="Spring S."/>
            <person name="Bunk B."/>
            <person name="Sproer C."/>
            <person name="Klenk H.-P."/>
        </authorList>
    </citation>
    <scope>NUCLEOTIDE SEQUENCE [LARGE SCALE GENOMIC DNA]</scope>
    <source>
        <strain evidence="7">L21-Fru-AB</strain>
    </source>
</reference>
<dbReference type="EMBL" id="CP010904">
    <property type="protein sequence ID" value="AKJ64047.1"/>
    <property type="molecule type" value="Genomic_DNA"/>
</dbReference>
<dbReference type="KEGG" id="vbl:L21SP4_00782"/>
<evidence type="ECO:0000259" key="5">
    <source>
        <dbReference type="PROSITE" id="PS50850"/>
    </source>
</evidence>
<feature type="transmembrane region" description="Helical" evidence="4">
    <location>
        <begin position="410"/>
        <end position="431"/>
    </location>
</feature>
<dbReference type="PANTHER" id="PTHR11360:SF308">
    <property type="entry name" value="BLL3089 PROTEIN"/>
    <property type="match status" value="1"/>
</dbReference>
<evidence type="ECO:0000256" key="2">
    <source>
        <dbReference type="ARBA" id="ARBA00022989"/>
    </source>
</evidence>
<proteinExistence type="predicted"/>
<dbReference type="InterPro" id="IPR011701">
    <property type="entry name" value="MFS"/>
</dbReference>
<dbReference type="InterPro" id="IPR036259">
    <property type="entry name" value="MFS_trans_sf"/>
</dbReference>
<feature type="transmembrane region" description="Helical" evidence="4">
    <location>
        <begin position="125"/>
        <end position="143"/>
    </location>
</feature>
<dbReference type="Pfam" id="PF07690">
    <property type="entry name" value="MFS_1"/>
    <property type="match status" value="1"/>
</dbReference>
<dbReference type="Proteomes" id="UP000035268">
    <property type="component" value="Chromosome"/>
</dbReference>
<evidence type="ECO:0000313" key="6">
    <source>
        <dbReference type="EMBL" id="AKJ64047.1"/>
    </source>
</evidence>
<dbReference type="GO" id="GO:0022857">
    <property type="term" value="F:transmembrane transporter activity"/>
    <property type="evidence" value="ECO:0007669"/>
    <property type="project" value="InterPro"/>
</dbReference>
<dbReference type="STRING" id="1307763.L21SP4_00782"/>
<dbReference type="InterPro" id="IPR050327">
    <property type="entry name" value="Proton-linked_MCT"/>
</dbReference>
<keyword evidence="1 4" id="KW-0812">Transmembrane</keyword>
<dbReference type="PROSITE" id="PS50850">
    <property type="entry name" value="MFS"/>
    <property type="match status" value="1"/>
</dbReference>
<feature type="transmembrane region" description="Helical" evidence="4">
    <location>
        <begin position="383"/>
        <end position="404"/>
    </location>
</feature>
<evidence type="ECO:0000313" key="7">
    <source>
        <dbReference type="Proteomes" id="UP000035268"/>
    </source>
</evidence>
<feature type="transmembrane region" description="Helical" evidence="4">
    <location>
        <begin position="164"/>
        <end position="185"/>
    </location>
</feature>
<feature type="domain" description="Major facilitator superfamily (MFS) profile" evidence="5">
    <location>
        <begin position="22"/>
        <end position="438"/>
    </location>
</feature>
<feature type="transmembrane region" description="Helical" evidence="4">
    <location>
        <begin position="197"/>
        <end position="217"/>
    </location>
</feature>
<feature type="transmembrane region" description="Helical" evidence="4">
    <location>
        <begin position="90"/>
        <end position="119"/>
    </location>
</feature>
<evidence type="ECO:0000256" key="4">
    <source>
        <dbReference type="SAM" id="Phobius"/>
    </source>
</evidence>
<dbReference type="AlphaFoldDB" id="A0A0G3EF39"/>
<accession>A0A0G3EF39</accession>
<evidence type="ECO:0000256" key="3">
    <source>
        <dbReference type="ARBA" id="ARBA00023136"/>
    </source>
</evidence>
<feature type="transmembrane region" description="Helical" evidence="4">
    <location>
        <begin position="349"/>
        <end position="371"/>
    </location>
</feature>
<dbReference type="RefSeq" id="WP_052881415.1">
    <property type="nucleotide sequence ID" value="NZ_CP010904.1"/>
</dbReference>
<dbReference type="InterPro" id="IPR020846">
    <property type="entry name" value="MFS_dom"/>
</dbReference>
<reference evidence="6 7" key="2">
    <citation type="journal article" date="2016" name="ISME J.">
        <title>Characterization of the first cultured representative of Verrucomicrobia subdivision 5 indicates the proposal of a novel phylum.</title>
        <authorList>
            <person name="Spring S."/>
            <person name="Bunk B."/>
            <person name="Sproer C."/>
            <person name="Schumann P."/>
            <person name="Rohde M."/>
            <person name="Tindall B.J."/>
            <person name="Klenk H.P."/>
        </authorList>
    </citation>
    <scope>NUCLEOTIDE SEQUENCE [LARGE SCALE GENOMIC DNA]</scope>
    <source>
        <strain evidence="6 7">L21-Fru-AB</strain>
    </source>
</reference>
<organism evidence="6 7">
    <name type="scientific">Kiritimatiella glycovorans</name>
    <dbReference type="NCBI Taxonomy" id="1307763"/>
    <lineage>
        <taxon>Bacteria</taxon>
        <taxon>Pseudomonadati</taxon>
        <taxon>Kiritimatiellota</taxon>
        <taxon>Kiritimatiellia</taxon>
        <taxon>Kiritimatiellales</taxon>
        <taxon>Kiritimatiellaceae</taxon>
        <taxon>Kiritimatiella</taxon>
    </lineage>
</organism>
<gene>
    <name evidence="6" type="ORF">L21SP4_00782</name>
</gene>
<keyword evidence="3 4" id="KW-0472">Membrane</keyword>
<name>A0A0G3EF39_9BACT</name>
<keyword evidence="7" id="KW-1185">Reference proteome</keyword>
<feature type="transmembrane region" description="Helical" evidence="4">
    <location>
        <begin position="294"/>
        <end position="317"/>
    </location>
</feature>
<dbReference type="OrthoDB" id="182417at2"/>